<evidence type="ECO:0000256" key="2">
    <source>
        <dbReference type="SAM" id="Coils"/>
    </source>
</evidence>
<dbReference type="PRINTS" id="PR01002">
    <property type="entry name" value="FLGFLGJ"/>
</dbReference>
<accession>A0A1X7GQS5</accession>
<protein>
    <submittedName>
        <fullName evidence="4">Flagellum-specific peptidoglycan hydrolase FlgJ</fullName>
    </submittedName>
</protein>
<name>A0A1X7GQS5_9BACL</name>
<dbReference type="SMART" id="SM00047">
    <property type="entry name" value="LYZ2"/>
    <property type="match status" value="1"/>
</dbReference>
<dbReference type="InterPro" id="IPR002901">
    <property type="entry name" value="MGlyc_endo_b_GlcNAc-like_dom"/>
</dbReference>
<feature type="coiled-coil region" evidence="2">
    <location>
        <begin position="158"/>
        <end position="210"/>
    </location>
</feature>
<dbReference type="PANTHER" id="PTHR33308">
    <property type="entry name" value="PEPTIDOGLYCAN HYDROLASE FLGJ"/>
    <property type="match status" value="1"/>
</dbReference>
<dbReference type="InterPro" id="IPR001119">
    <property type="entry name" value="SLH_dom"/>
</dbReference>
<dbReference type="EMBL" id="LT840184">
    <property type="protein sequence ID" value="SMF72576.1"/>
    <property type="molecule type" value="Genomic_DNA"/>
</dbReference>
<keyword evidence="1 4" id="KW-0378">Hydrolase</keyword>
<dbReference type="InterPro" id="IPR051056">
    <property type="entry name" value="Glycosyl_Hydrolase_73"/>
</dbReference>
<dbReference type="AlphaFoldDB" id="A0A1X7GQS5"/>
<dbReference type="Gene3D" id="1.10.530.10">
    <property type="match status" value="1"/>
</dbReference>
<dbReference type="Gene3D" id="4.10.80.30">
    <property type="entry name" value="DNA polymerase, domain 6"/>
    <property type="match status" value="1"/>
</dbReference>
<dbReference type="GO" id="GO:0004040">
    <property type="term" value="F:amidase activity"/>
    <property type="evidence" value="ECO:0007669"/>
    <property type="project" value="InterPro"/>
</dbReference>
<sequence>MKSHEFIAKLVPIAVEDMRRYGVPASLTIAQAILESNWGKSGLTQKANNLFGIKGTGPAGSVTMPTVEYKGQTRYTTNAQFRKYHSWDESVEDHTRLILNGTRDKPKRYHGVLWADYKTAATAIWKGGYATDPSYPQKLISIIEKYDLNQYDLQGQVKEEDIVKIEALTAEVQKLRDQVRLLTDNQAAQTKKQESQINQLQNTVKSLQNLHTSESVPSWAEPALQAAIKAGVIQGKEGSYDFYRAMTVLYRLGLLDGTK</sequence>
<proteinExistence type="predicted"/>
<feature type="domain" description="Mannosyl-glycoprotein endo-beta-N-acetylglucosamidase-like" evidence="3">
    <location>
        <begin position="1"/>
        <end position="152"/>
    </location>
</feature>
<evidence type="ECO:0000259" key="3">
    <source>
        <dbReference type="SMART" id="SM00047"/>
    </source>
</evidence>
<dbReference type="RefSeq" id="WP_208917932.1">
    <property type="nucleotide sequence ID" value="NZ_LT840184.1"/>
</dbReference>
<dbReference type="Pfam" id="PF01832">
    <property type="entry name" value="Glucosaminidase"/>
    <property type="match status" value="1"/>
</dbReference>
<reference evidence="4 5" key="1">
    <citation type="submission" date="2017-04" db="EMBL/GenBank/DDBJ databases">
        <authorList>
            <person name="Afonso C.L."/>
            <person name="Miller P.J."/>
            <person name="Scott M.A."/>
            <person name="Spackman E."/>
            <person name="Goraichik I."/>
            <person name="Dimitrov K.M."/>
            <person name="Suarez D.L."/>
            <person name="Swayne D.E."/>
        </authorList>
    </citation>
    <scope>NUCLEOTIDE SEQUENCE [LARGE SCALE GENOMIC DNA]</scope>
    <source>
        <strain evidence="4 5">N3/975</strain>
    </source>
</reference>
<keyword evidence="2" id="KW-0175">Coiled coil</keyword>
<dbReference type="STRING" id="1313296.SAMN05661091_0886"/>
<keyword evidence="5" id="KW-1185">Reference proteome</keyword>
<evidence type="ECO:0000256" key="1">
    <source>
        <dbReference type="ARBA" id="ARBA00022801"/>
    </source>
</evidence>
<organism evidence="4 5">
    <name type="scientific">Paenibacillus uliginis N3/975</name>
    <dbReference type="NCBI Taxonomy" id="1313296"/>
    <lineage>
        <taxon>Bacteria</taxon>
        <taxon>Bacillati</taxon>
        <taxon>Bacillota</taxon>
        <taxon>Bacilli</taxon>
        <taxon>Bacillales</taxon>
        <taxon>Paenibacillaceae</taxon>
        <taxon>Paenibacillus</taxon>
    </lineage>
</organism>
<dbReference type="PANTHER" id="PTHR33308:SF10">
    <property type="entry name" value="EXO-GLUCOSAMINIDASE LYTG"/>
    <property type="match status" value="1"/>
</dbReference>
<dbReference type="Pfam" id="PF00395">
    <property type="entry name" value="SLH"/>
    <property type="match status" value="1"/>
</dbReference>
<evidence type="ECO:0000313" key="4">
    <source>
        <dbReference type="EMBL" id="SMF72576.1"/>
    </source>
</evidence>
<evidence type="ECO:0000313" key="5">
    <source>
        <dbReference type="Proteomes" id="UP000192940"/>
    </source>
</evidence>
<gene>
    <name evidence="4" type="ORF">SAMN05661091_0886</name>
</gene>
<dbReference type="Proteomes" id="UP000192940">
    <property type="component" value="Chromosome I"/>
</dbReference>